<organism evidence="2 3">
    <name type="scientific">Kipferlia bialata</name>
    <dbReference type="NCBI Taxonomy" id="797122"/>
    <lineage>
        <taxon>Eukaryota</taxon>
        <taxon>Metamonada</taxon>
        <taxon>Carpediemonas-like organisms</taxon>
        <taxon>Kipferlia</taxon>
    </lineage>
</organism>
<dbReference type="GO" id="GO:0016887">
    <property type="term" value="F:ATP hydrolysis activity"/>
    <property type="evidence" value="ECO:0007669"/>
    <property type="project" value="InterPro"/>
</dbReference>
<evidence type="ECO:0000313" key="3">
    <source>
        <dbReference type="Proteomes" id="UP000265618"/>
    </source>
</evidence>
<feature type="domain" description="ATPase AAA-type core" evidence="1">
    <location>
        <begin position="7"/>
        <end position="53"/>
    </location>
</feature>
<dbReference type="AlphaFoldDB" id="A0A9K3CZ96"/>
<dbReference type="InterPro" id="IPR026082">
    <property type="entry name" value="ABCA"/>
</dbReference>
<comment type="caution">
    <text evidence="2">The sequence shown here is derived from an EMBL/GenBank/DDBJ whole genome shotgun (WGS) entry which is preliminary data.</text>
</comment>
<proteinExistence type="predicted"/>
<name>A0A9K3CZ96_9EUKA</name>
<dbReference type="Proteomes" id="UP000265618">
    <property type="component" value="Unassembled WGS sequence"/>
</dbReference>
<evidence type="ECO:0000259" key="1">
    <source>
        <dbReference type="Pfam" id="PF13304"/>
    </source>
</evidence>
<dbReference type="SUPFAM" id="SSF52540">
    <property type="entry name" value="P-loop containing nucleoside triphosphate hydrolases"/>
    <property type="match status" value="1"/>
</dbReference>
<protein>
    <submittedName>
        <fullName evidence="2">ABC transporter A, ABCA</fullName>
    </submittedName>
</protein>
<gene>
    <name evidence="2" type="ORF">KIPB_007889</name>
</gene>
<keyword evidence="3" id="KW-1185">Reference proteome</keyword>
<evidence type="ECO:0000313" key="2">
    <source>
        <dbReference type="EMBL" id="GIQ86103.1"/>
    </source>
</evidence>
<dbReference type="Gene3D" id="3.40.50.300">
    <property type="entry name" value="P-loop containing nucleotide triphosphate hydrolases"/>
    <property type="match status" value="1"/>
</dbReference>
<dbReference type="GO" id="GO:0016020">
    <property type="term" value="C:membrane"/>
    <property type="evidence" value="ECO:0007669"/>
    <property type="project" value="InterPro"/>
</dbReference>
<dbReference type="PANTHER" id="PTHR19229">
    <property type="entry name" value="ATP-BINDING CASSETTE TRANSPORTER SUBFAMILY A ABCA"/>
    <property type="match status" value="1"/>
</dbReference>
<feature type="non-terminal residue" evidence="2">
    <location>
        <position position="211"/>
    </location>
</feature>
<dbReference type="GO" id="GO:0005524">
    <property type="term" value="F:ATP binding"/>
    <property type="evidence" value="ECO:0007669"/>
    <property type="project" value="InterPro"/>
</dbReference>
<accession>A0A9K3CZ96</accession>
<dbReference type="OrthoDB" id="10255969at2759"/>
<reference evidence="2 3" key="1">
    <citation type="journal article" date="2018" name="PLoS ONE">
        <title>The draft genome of Kipferlia bialata reveals reductive genome evolution in fornicate parasites.</title>
        <authorList>
            <person name="Tanifuji G."/>
            <person name="Takabayashi S."/>
            <person name="Kume K."/>
            <person name="Takagi M."/>
            <person name="Nakayama T."/>
            <person name="Kamikawa R."/>
            <person name="Inagaki Y."/>
            <person name="Hashimoto T."/>
        </authorList>
    </citation>
    <scope>NUCLEOTIDE SEQUENCE [LARGE SCALE GENOMIC DNA]</scope>
    <source>
        <strain evidence="2">NY0173</strain>
    </source>
</reference>
<dbReference type="InterPro" id="IPR027417">
    <property type="entry name" value="P-loop_NTPase"/>
</dbReference>
<sequence length="211" mass="22691">LSIGLALVGDPDIVFLDEPTTGVDPKNRRLVWEALRRYSKDKTVILTTHSMEEADTLGDIIAIVGAGQMQAVGPSLALKSEFGSGYAIRLSVSAPEDGSDADPAPVLEAIQVLMPNVTMDDLYIDPESGRASATVRLPREATERLPDVLDLLEKRGAELAIADYTITLDTLEDVFIRIAGAVTRHAQTGYCQFKEGTDGTLTETACMLQGQ</sequence>
<dbReference type="Pfam" id="PF13304">
    <property type="entry name" value="AAA_21"/>
    <property type="match status" value="1"/>
</dbReference>
<dbReference type="InterPro" id="IPR003959">
    <property type="entry name" value="ATPase_AAA_core"/>
</dbReference>
<dbReference type="GO" id="GO:0140359">
    <property type="term" value="F:ABC-type transporter activity"/>
    <property type="evidence" value="ECO:0007669"/>
    <property type="project" value="InterPro"/>
</dbReference>
<dbReference type="EMBL" id="BDIP01002316">
    <property type="protein sequence ID" value="GIQ86103.1"/>
    <property type="molecule type" value="Genomic_DNA"/>
</dbReference>